<reference evidence="1 2" key="1">
    <citation type="submission" date="2019-09" db="EMBL/GenBank/DDBJ databases">
        <title>Acinetobacter sp. C16S1 isolated from saline soil.</title>
        <authorList>
            <person name="Xu L."/>
            <person name="Sun J.-Q."/>
        </authorList>
    </citation>
    <scope>NUCLEOTIDE SEQUENCE [LARGE SCALE GENOMIC DNA]</scope>
    <source>
        <strain evidence="1 2">C16S1</strain>
    </source>
</reference>
<protein>
    <submittedName>
        <fullName evidence="1">Serine/threonine protein kinase</fullName>
    </submittedName>
</protein>
<evidence type="ECO:0000313" key="2">
    <source>
        <dbReference type="Proteomes" id="UP000325177"/>
    </source>
</evidence>
<keyword evidence="1" id="KW-0808">Transferase</keyword>
<proteinExistence type="predicted"/>
<dbReference type="RefSeq" id="WP_150025256.1">
    <property type="nucleotide sequence ID" value="NZ_CP043909.1"/>
</dbReference>
<accession>A0A5P1UR46</accession>
<sequence>MDDFQKFLETTVTTQQNSIQAYELSTGKVWLKKASERHGLWLYTPLKWLAKIFNLGAIMPVPNQGGSKAIQCEFNRINQLKQLGISTPNILAVSANGLLLEDLGVQHQGKVKQLDQALAGRRKKPEMQFSLFKQAIQEIQNIHLKEGYLSEAFARNILIDEQNHFSFIDFETDPRDVLSLHDCFVRDWLLFIFSTAYHFEFEQLTDASQVLYQALLAEPQVYKDICKVGKRLNWVSRLNVRKVGNDGKRIQKCVLFLRYLNEQSEVNSST</sequence>
<evidence type="ECO:0000313" key="1">
    <source>
        <dbReference type="EMBL" id="QER38858.1"/>
    </source>
</evidence>
<keyword evidence="2" id="KW-1185">Reference proteome</keyword>
<gene>
    <name evidence="1" type="ORF">F2A31_03755</name>
</gene>
<dbReference type="AlphaFoldDB" id="A0A5P1UR46"/>
<dbReference type="KEGG" id="asue:F2A31_03755"/>
<dbReference type="GO" id="GO:0004674">
    <property type="term" value="F:protein serine/threonine kinase activity"/>
    <property type="evidence" value="ECO:0007669"/>
    <property type="project" value="UniProtKB-KW"/>
</dbReference>
<dbReference type="Proteomes" id="UP000325177">
    <property type="component" value="Chromosome"/>
</dbReference>
<keyword evidence="1" id="KW-0723">Serine/threonine-protein kinase</keyword>
<dbReference type="EMBL" id="CP043909">
    <property type="protein sequence ID" value="QER38858.1"/>
    <property type="molecule type" value="Genomic_DNA"/>
</dbReference>
<name>A0A5P1UR46_9GAMM</name>
<keyword evidence="1" id="KW-0418">Kinase</keyword>
<organism evidence="1 2">
    <name type="scientific">Acinetobacter suaedae</name>
    <dbReference type="NCBI Taxonomy" id="2609668"/>
    <lineage>
        <taxon>Bacteria</taxon>
        <taxon>Pseudomonadati</taxon>
        <taxon>Pseudomonadota</taxon>
        <taxon>Gammaproteobacteria</taxon>
        <taxon>Moraxellales</taxon>
        <taxon>Moraxellaceae</taxon>
        <taxon>Acinetobacter</taxon>
    </lineage>
</organism>